<dbReference type="EMBL" id="FNCJ01000007">
    <property type="protein sequence ID" value="SDH11368.1"/>
    <property type="molecule type" value="Genomic_DNA"/>
</dbReference>
<reference evidence="1 2" key="1">
    <citation type="submission" date="2016-10" db="EMBL/GenBank/DDBJ databases">
        <authorList>
            <person name="de Groot N.N."/>
        </authorList>
    </citation>
    <scope>NUCLEOTIDE SEQUENCE [LARGE SCALE GENOMIC DNA]</scope>
    <source>
        <strain evidence="1 2">LMG 2247</strain>
    </source>
</reference>
<protein>
    <submittedName>
        <fullName evidence="1">Uncharacterized protein</fullName>
    </submittedName>
</protein>
<organism evidence="1 2">
    <name type="scientific">Paraburkholderia phenazinium</name>
    <dbReference type="NCBI Taxonomy" id="60549"/>
    <lineage>
        <taxon>Bacteria</taxon>
        <taxon>Pseudomonadati</taxon>
        <taxon>Pseudomonadota</taxon>
        <taxon>Betaproteobacteria</taxon>
        <taxon>Burkholderiales</taxon>
        <taxon>Burkholderiaceae</taxon>
        <taxon>Paraburkholderia</taxon>
    </lineage>
</organism>
<proteinExistence type="predicted"/>
<dbReference type="Proteomes" id="UP000199706">
    <property type="component" value="Unassembled WGS sequence"/>
</dbReference>
<dbReference type="RefSeq" id="WP_090685793.1">
    <property type="nucleotide sequence ID" value="NZ_FNCJ01000007.1"/>
</dbReference>
<evidence type="ECO:0000313" key="1">
    <source>
        <dbReference type="EMBL" id="SDH11368.1"/>
    </source>
</evidence>
<accession>A0A1G7ZRQ7</accession>
<sequence>MSEKLSDHEIDKVWNSLDGQAIIKGLSHNRWNAALRRAFARALQVKLPAVESDARELLREAADLIEYATYHDGRYDQMAGVNWQSEAQKLVQRMAVALDRQPYESLK</sequence>
<gene>
    <name evidence="1" type="ORF">SAMN05216466_107147</name>
</gene>
<dbReference type="AlphaFoldDB" id="A0A1G7ZRQ7"/>
<name>A0A1G7ZRQ7_9BURK</name>
<evidence type="ECO:0000313" key="2">
    <source>
        <dbReference type="Proteomes" id="UP000199706"/>
    </source>
</evidence>